<dbReference type="GO" id="GO:0004563">
    <property type="term" value="F:beta-N-acetylhexosaminidase activity"/>
    <property type="evidence" value="ECO:0007669"/>
    <property type="project" value="UniProtKB-EC"/>
</dbReference>
<sequence>MDAAAMLKFNYFHFHLSDDQGFRAEIKKHPELSLVGGSREGSHFGKKENDDSVYSHFYTRAQLKEIAEYCKERYIEVIPEIDIPGHASAILQAYPELSCNKEQVKAKTSQGVFKDLLCAGNPATLKLIYDILDELCDIFPGEYFHLGGDEAPKDKWKKCPKCQSKIRELGLKNEEELHCSLVNRAAEYLEKKGEACH</sequence>
<feature type="domain" description="Glycoside hydrolase family 20 catalytic" evidence="5">
    <location>
        <begin position="2"/>
        <end position="194"/>
    </location>
</feature>
<dbReference type="PANTHER" id="PTHR22600:SF57">
    <property type="entry name" value="BETA-N-ACETYLHEXOSAMINIDASE"/>
    <property type="match status" value="1"/>
</dbReference>
<evidence type="ECO:0000256" key="2">
    <source>
        <dbReference type="ARBA" id="ARBA00006285"/>
    </source>
</evidence>
<dbReference type="InterPro" id="IPR015883">
    <property type="entry name" value="Glyco_hydro_20_cat"/>
</dbReference>
<dbReference type="PANTHER" id="PTHR22600">
    <property type="entry name" value="BETA-HEXOSAMINIDASE"/>
    <property type="match status" value="1"/>
</dbReference>
<reference evidence="6" key="1">
    <citation type="journal article" date="2013" name="Environ. Microbiol.">
        <title>Microbiota from the distal guts of lean and obese adolescents exhibit partial functional redundancy besides clear differences in community structure.</title>
        <authorList>
            <person name="Ferrer M."/>
            <person name="Ruiz A."/>
            <person name="Lanza F."/>
            <person name="Haange S.B."/>
            <person name="Oberbach A."/>
            <person name="Till H."/>
            <person name="Bargiela R."/>
            <person name="Campoy C."/>
            <person name="Segura M.T."/>
            <person name="Richter M."/>
            <person name="von Bergen M."/>
            <person name="Seifert J."/>
            <person name="Suarez A."/>
        </authorList>
    </citation>
    <scope>NUCLEOTIDE SEQUENCE</scope>
</reference>
<evidence type="ECO:0000259" key="5">
    <source>
        <dbReference type="Pfam" id="PF00728"/>
    </source>
</evidence>
<comment type="catalytic activity">
    <reaction evidence="1">
        <text>Hydrolysis of terminal non-reducing N-acetyl-D-hexosamine residues in N-acetyl-beta-D-hexosaminides.</text>
        <dbReference type="EC" id="3.2.1.52"/>
    </reaction>
</comment>
<dbReference type="PRINTS" id="PR00738">
    <property type="entry name" value="GLHYDRLASE20"/>
</dbReference>
<evidence type="ECO:0000256" key="3">
    <source>
        <dbReference type="ARBA" id="ARBA00012663"/>
    </source>
</evidence>
<proteinExistence type="inferred from homology"/>
<organism evidence="6">
    <name type="scientific">human gut metagenome</name>
    <dbReference type="NCBI Taxonomy" id="408170"/>
    <lineage>
        <taxon>unclassified sequences</taxon>
        <taxon>metagenomes</taxon>
        <taxon>organismal metagenomes</taxon>
    </lineage>
</organism>
<dbReference type="InterPro" id="IPR025705">
    <property type="entry name" value="Beta_hexosaminidase_sua/sub"/>
</dbReference>
<gene>
    <name evidence="6" type="ORF">OBE_10479</name>
</gene>
<dbReference type="EMBL" id="AJWZ01007212">
    <property type="protein sequence ID" value="EKC57538.1"/>
    <property type="molecule type" value="Genomic_DNA"/>
</dbReference>
<dbReference type="Pfam" id="PF00728">
    <property type="entry name" value="Glyco_hydro_20"/>
    <property type="match status" value="1"/>
</dbReference>
<name>K1SJ19_9ZZZZ</name>
<evidence type="ECO:0000256" key="4">
    <source>
        <dbReference type="ARBA" id="ARBA00022801"/>
    </source>
</evidence>
<comment type="caution">
    <text evidence="6">The sequence shown here is derived from an EMBL/GenBank/DDBJ whole genome shotgun (WGS) entry which is preliminary data.</text>
</comment>
<dbReference type="GO" id="GO:0005975">
    <property type="term" value="P:carbohydrate metabolic process"/>
    <property type="evidence" value="ECO:0007669"/>
    <property type="project" value="InterPro"/>
</dbReference>
<dbReference type="AlphaFoldDB" id="K1SJ19"/>
<dbReference type="Gene3D" id="3.20.20.80">
    <property type="entry name" value="Glycosidases"/>
    <property type="match status" value="1"/>
</dbReference>
<comment type="similarity">
    <text evidence="2">Belongs to the glycosyl hydrolase 20 family.</text>
</comment>
<keyword evidence="4" id="KW-0378">Hydrolase</keyword>
<evidence type="ECO:0000313" key="6">
    <source>
        <dbReference type="EMBL" id="EKC57538.1"/>
    </source>
</evidence>
<accession>K1SJ19</accession>
<dbReference type="SUPFAM" id="SSF51445">
    <property type="entry name" value="(Trans)glycosidases"/>
    <property type="match status" value="1"/>
</dbReference>
<evidence type="ECO:0000256" key="1">
    <source>
        <dbReference type="ARBA" id="ARBA00001231"/>
    </source>
</evidence>
<dbReference type="InterPro" id="IPR017853">
    <property type="entry name" value="GH"/>
</dbReference>
<dbReference type="EC" id="3.2.1.52" evidence="3"/>
<protein>
    <recommendedName>
        <fullName evidence="3">beta-N-acetylhexosaminidase</fullName>
        <ecNumber evidence="3">3.2.1.52</ecNumber>
    </recommendedName>
</protein>
<dbReference type="GO" id="GO:0030203">
    <property type="term" value="P:glycosaminoglycan metabolic process"/>
    <property type="evidence" value="ECO:0007669"/>
    <property type="project" value="TreeGrafter"/>
</dbReference>
<feature type="non-terminal residue" evidence="6">
    <location>
        <position position="197"/>
    </location>
</feature>
<dbReference type="GO" id="GO:0016020">
    <property type="term" value="C:membrane"/>
    <property type="evidence" value="ECO:0007669"/>
    <property type="project" value="TreeGrafter"/>
</dbReference>